<dbReference type="EMBL" id="HBGA01152469">
    <property type="protein sequence ID" value="CAD9044231.1"/>
    <property type="molecule type" value="Transcribed_RNA"/>
</dbReference>
<proteinExistence type="predicted"/>
<reference evidence="2" key="1">
    <citation type="submission" date="2021-01" db="EMBL/GenBank/DDBJ databases">
        <authorList>
            <person name="Corre E."/>
            <person name="Pelletier E."/>
            <person name="Niang G."/>
            <person name="Scheremetjew M."/>
            <person name="Finn R."/>
            <person name="Kale V."/>
            <person name="Holt S."/>
            <person name="Cochrane G."/>
            <person name="Meng A."/>
            <person name="Brown T."/>
            <person name="Cohen L."/>
        </authorList>
    </citation>
    <scope>NUCLEOTIDE SEQUENCE</scope>
    <source>
        <strain evidence="2">NIES-381</strain>
    </source>
</reference>
<feature type="region of interest" description="Disordered" evidence="1">
    <location>
        <begin position="1"/>
        <end position="64"/>
    </location>
</feature>
<gene>
    <name evidence="2" type="ORF">EGYM00392_LOCUS55414</name>
</gene>
<sequence length="110" mass="11702">MDISQPRGRVGGGSKGEDGAGRVWPVARSDPGQLLSRPPLVHLDPGQGILENSGSRREVGKGGGQVTPCDLAPILLLIAAAEMEAAMHASRMVMQHERWMCVDRAGCFRS</sequence>
<evidence type="ECO:0000313" key="2">
    <source>
        <dbReference type="EMBL" id="CAD9044231.1"/>
    </source>
</evidence>
<organism evidence="2">
    <name type="scientific">Eutreptiella gymnastica</name>
    <dbReference type="NCBI Taxonomy" id="73025"/>
    <lineage>
        <taxon>Eukaryota</taxon>
        <taxon>Discoba</taxon>
        <taxon>Euglenozoa</taxon>
        <taxon>Euglenida</taxon>
        <taxon>Spirocuta</taxon>
        <taxon>Euglenophyceae</taxon>
        <taxon>Eutreptiales</taxon>
        <taxon>Eutreptiaceae</taxon>
        <taxon>Eutreptiella</taxon>
    </lineage>
</organism>
<accession>A0A7S1JHJ2</accession>
<name>A0A7S1JHJ2_9EUGL</name>
<protein>
    <submittedName>
        <fullName evidence="2">Uncharacterized protein</fullName>
    </submittedName>
</protein>
<dbReference type="AlphaFoldDB" id="A0A7S1JHJ2"/>
<evidence type="ECO:0000256" key="1">
    <source>
        <dbReference type="SAM" id="MobiDB-lite"/>
    </source>
</evidence>